<comment type="similarity">
    <text evidence="9">Belongs to the TatB family.</text>
</comment>
<proteinExistence type="inferred from homology"/>
<evidence type="ECO:0000256" key="5">
    <source>
        <dbReference type="ARBA" id="ARBA00022927"/>
    </source>
</evidence>
<reference evidence="11 12" key="1">
    <citation type="submission" date="2016-11" db="EMBL/GenBank/DDBJ databases">
        <authorList>
            <person name="Jaros S."/>
            <person name="Januszkiewicz K."/>
            <person name="Wedrychowicz H."/>
        </authorList>
    </citation>
    <scope>NUCLEOTIDE SEQUENCE [LARGE SCALE GENOMIC DNA]</scope>
    <source>
        <strain evidence="11 12">CGMCC 1.7049</strain>
    </source>
</reference>
<comment type="function">
    <text evidence="9">Part of the twin-arginine translocation (Tat) system that transports large folded proteins containing a characteristic twin-arginine motif in their signal peptide across membranes. Together with TatC, TatB is part of a receptor directly interacting with Tat signal peptides. TatB may form an oligomeric binding site that transiently accommodates folded Tat precursor proteins before their translocation.</text>
</comment>
<feature type="compositionally biased region" description="Low complexity" evidence="10">
    <location>
        <begin position="116"/>
        <end position="145"/>
    </location>
</feature>
<dbReference type="PANTHER" id="PTHR33162">
    <property type="entry name" value="SEC-INDEPENDENT PROTEIN TRANSLOCASE PROTEIN TATA, CHLOROPLASTIC"/>
    <property type="match status" value="1"/>
</dbReference>
<evidence type="ECO:0000256" key="2">
    <source>
        <dbReference type="ARBA" id="ARBA00022448"/>
    </source>
</evidence>
<evidence type="ECO:0000256" key="1">
    <source>
        <dbReference type="ARBA" id="ARBA00004167"/>
    </source>
</evidence>
<dbReference type="GO" id="GO:0043953">
    <property type="term" value="P:protein transport by the Tat complex"/>
    <property type="evidence" value="ECO:0007669"/>
    <property type="project" value="UniProtKB-UniRule"/>
</dbReference>
<feature type="compositionally biased region" description="Pro residues" evidence="10">
    <location>
        <begin position="146"/>
        <end position="163"/>
    </location>
</feature>
<gene>
    <name evidence="9" type="primary">tatB</name>
    <name evidence="11" type="ORF">SAMN04488068_1005</name>
</gene>
<dbReference type="AlphaFoldDB" id="A0A1M5LQH6"/>
<comment type="subcellular location">
    <subcellularLocation>
        <location evidence="9">Cell membrane</location>
        <topology evidence="9">Single-pass membrane protein</topology>
    </subcellularLocation>
    <subcellularLocation>
        <location evidence="1">Membrane</location>
        <topology evidence="1">Single-pass membrane protein</topology>
    </subcellularLocation>
</comment>
<evidence type="ECO:0000313" key="12">
    <source>
        <dbReference type="Proteomes" id="UP000199758"/>
    </source>
</evidence>
<evidence type="ECO:0000256" key="4">
    <source>
        <dbReference type="ARBA" id="ARBA00022692"/>
    </source>
</evidence>
<organism evidence="11 12">
    <name type="scientific">Hydrocarboniphaga daqingensis</name>
    <dbReference type="NCBI Taxonomy" id="490188"/>
    <lineage>
        <taxon>Bacteria</taxon>
        <taxon>Pseudomonadati</taxon>
        <taxon>Pseudomonadota</taxon>
        <taxon>Gammaproteobacteria</taxon>
        <taxon>Nevskiales</taxon>
        <taxon>Nevskiaceae</taxon>
        <taxon>Hydrocarboniphaga</taxon>
    </lineage>
</organism>
<dbReference type="GO" id="GO:0033281">
    <property type="term" value="C:TAT protein transport complex"/>
    <property type="evidence" value="ECO:0007669"/>
    <property type="project" value="UniProtKB-UniRule"/>
</dbReference>
<evidence type="ECO:0000256" key="9">
    <source>
        <dbReference type="HAMAP-Rule" id="MF_00237"/>
    </source>
</evidence>
<dbReference type="Proteomes" id="UP000199758">
    <property type="component" value="Unassembled WGS sequence"/>
</dbReference>
<dbReference type="STRING" id="490188.SAMN04488068_1005"/>
<keyword evidence="2 9" id="KW-0813">Transport</keyword>
<evidence type="ECO:0000256" key="10">
    <source>
        <dbReference type="SAM" id="MobiDB-lite"/>
    </source>
</evidence>
<evidence type="ECO:0000256" key="7">
    <source>
        <dbReference type="ARBA" id="ARBA00023010"/>
    </source>
</evidence>
<evidence type="ECO:0000256" key="3">
    <source>
        <dbReference type="ARBA" id="ARBA00022475"/>
    </source>
</evidence>
<keyword evidence="6 9" id="KW-1133">Transmembrane helix</keyword>
<dbReference type="OrthoDB" id="9816005at2"/>
<comment type="subunit">
    <text evidence="9">The Tat system comprises two distinct complexes: a TatABC complex, containing multiple copies of TatA, TatB and TatC subunits, and a separate TatA complex, containing only TatA subunits. Substrates initially bind to the TatABC complex, which probably triggers association of the separate TatA complex to form the active translocon.</text>
</comment>
<keyword evidence="3 9" id="KW-1003">Cell membrane</keyword>
<feature type="compositionally biased region" description="Basic and acidic residues" evidence="10">
    <location>
        <begin position="71"/>
        <end position="92"/>
    </location>
</feature>
<sequence length="163" mass="17189">MFDISFSELALCFVVALVVLGPERLPKVARTVGRWSGQARAYMRNLSNELERETSVADIKRQFQEAQQALRESKSAIEESARSLTSDVKDRITPATTRADITAAANAAASEADAIDAATAIPPAPTATADAPAAAPTPTEVTPAPAAEPPKPRPAPPPEAQYP</sequence>
<evidence type="ECO:0000313" key="11">
    <source>
        <dbReference type="EMBL" id="SHG66593.1"/>
    </source>
</evidence>
<dbReference type="PRINTS" id="PR01506">
    <property type="entry name" value="TATBPROTEIN"/>
</dbReference>
<dbReference type="Pfam" id="PF02416">
    <property type="entry name" value="TatA_B_E"/>
    <property type="match status" value="1"/>
</dbReference>
<dbReference type="InterPro" id="IPR003369">
    <property type="entry name" value="TatA/B/E"/>
</dbReference>
<dbReference type="Gene3D" id="1.20.5.3310">
    <property type="match status" value="1"/>
</dbReference>
<dbReference type="NCBIfam" id="TIGR01410">
    <property type="entry name" value="tatB"/>
    <property type="match status" value="1"/>
</dbReference>
<dbReference type="PANTHER" id="PTHR33162:SF1">
    <property type="entry name" value="SEC-INDEPENDENT PROTEIN TRANSLOCASE PROTEIN TATA, CHLOROPLASTIC"/>
    <property type="match status" value="1"/>
</dbReference>
<dbReference type="GO" id="GO:0008320">
    <property type="term" value="F:protein transmembrane transporter activity"/>
    <property type="evidence" value="ECO:0007669"/>
    <property type="project" value="UniProtKB-UniRule"/>
</dbReference>
<keyword evidence="5 9" id="KW-0653">Protein transport</keyword>
<dbReference type="EMBL" id="FQWZ01000002">
    <property type="protein sequence ID" value="SHG66593.1"/>
    <property type="molecule type" value="Genomic_DNA"/>
</dbReference>
<keyword evidence="4 9" id="KW-0812">Transmembrane</keyword>
<keyword evidence="8 9" id="KW-0472">Membrane</keyword>
<feature type="region of interest" description="Disordered" evidence="10">
    <location>
        <begin position="70"/>
        <end position="95"/>
    </location>
</feature>
<accession>A0A1M5LQH6</accession>
<evidence type="ECO:0000256" key="8">
    <source>
        <dbReference type="ARBA" id="ARBA00023136"/>
    </source>
</evidence>
<keyword evidence="7 9" id="KW-0811">Translocation</keyword>
<evidence type="ECO:0000256" key="6">
    <source>
        <dbReference type="ARBA" id="ARBA00022989"/>
    </source>
</evidence>
<dbReference type="HAMAP" id="MF_00237">
    <property type="entry name" value="TatB"/>
    <property type="match status" value="1"/>
</dbReference>
<dbReference type="RefSeq" id="WP_072894794.1">
    <property type="nucleotide sequence ID" value="NZ_FQWZ01000002.1"/>
</dbReference>
<keyword evidence="12" id="KW-1185">Reference proteome</keyword>
<feature type="region of interest" description="Disordered" evidence="10">
    <location>
        <begin position="116"/>
        <end position="163"/>
    </location>
</feature>
<dbReference type="InterPro" id="IPR018448">
    <property type="entry name" value="TatB"/>
</dbReference>
<protein>
    <recommendedName>
        <fullName evidence="9">Sec-independent protein translocase protein TatB</fullName>
    </recommendedName>
</protein>
<name>A0A1M5LQH6_9GAMM</name>